<protein>
    <submittedName>
        <fullName evidence="1">Uncharacterized protein</fullName>
    </submittedName>
</protein>
<gene>
    <name evidence="1" type="ORF">LCAKO_0323</name>
</gene>
<evidence type="ECO:0000313" key="1">
    <source>
        <dbReference type="EMBL" id="QGV16903.1"/>
    </source>
</evidence>
<sequence length="40" mass="4758">MTLQWMVPIHDLPSWRPFWGTRLITSQSSRGYQTSLHPDM</sequence>
<name>A0AAP9KUD0_LACPA</name>
<evidence type="ECO:0000313" key="2">
    <source>
        <dbReference type="Proteomes" id="UP000423274"/>
    </source>
</evidence>
<dbReference type="AlphaFoldDB" id="A0AAP9KUD0"/>
<dbReference type="Proteomes" id="UP000423274">
    <property type="component" value="Chromosome"/>
</dbReference>
<reference evidence="1 2" key="1">
    <citation type="submission" date="2017-08" db="EMBL/GenBank/DDBJ databases">
        <title>Genome sequence, comparative genomics and functional analysis of the highly adhesive Lactobacillus paracasei Kobulty strain.</title>
        <authorList>
            <person name="Koryszewska-Baginska A."/>
            <person name="Grynberg M."/>
            <person name="Aleksandrzak-Piekarczyk T."/>
        </authorList>
    </citation>
    <scope>NUCLEOTIDE SEQUENCE [LARGE SCALE GENOMIC DNA]</scope>
    <source>
        <strain evidence="1 2">IBB3423</strain>
    </source>
</reference>
<dbReference type="EMBL" id="CP022954">
    <property type="protein sequence ID" value="QGV16903.1"/>
    <property type="molecule type" value="Genomic_DNA"/>
</dbReference>
<proteinExistence type="predicted"/>
<accession>A0AAP9KUD0</accession>
<organism evidence="1 2">
    <name type="scientific">Lacticaseibacillus paracasei subsp. paracasei</name>
    <dbReference type="NCBI Taxonomy" id="47714"/>
    <lineage>
        <taxon>Bacteria</taxon>
        <taxon>Bacillati</taxon>
        <taxon>Bacillota</taxon>
        <taxon>Bacilli</taxon>
        <taxon>Lactobacillales</taxon>
        <taxon>Lactobacillaceae</taxon>
        <taxon>Lacticaseibacillus</taxon>
    </lineage>
</organism>